<keyword evidence="4" id="KW-1185">Reference proteome</keyword>
<evidence type="ECO:0000313" key="4">
    <source>
        <dbReference type="Proteomes" id="UP001491310"/>
    </source>
</evidence>
<comment type="caution">
    <text evidence="3">The sequence shown here is derived from an EMBL/GenBank/DDBJ whole genome shotgun (WGS) entry which is preliminary data.</text>
</comment>
<name>A0ABR2YMT8_9CHLO</name>
<dbReference type="EMBL" id="JALJOT010000008">
    <property type="protein sequence ID" value="KAK9908345.1"/>
    <property type="molecule type" value="Genomic_DNA"/>
</dbReference>
<evidence type="ECO:0000256" key="1">
    <source>
        <dbReference type="SAM" id="SignalP"/>
    </source>
</evidence>
<sequence length="363" mass="40104">MKASHLLSIAFLCAAIALASTSPNQPYTGPRADGTDSDCVKKCKDKPDWTGDALLSRVVNAAIGIKPLFAVMKVAAKQVLKSTAERNGVPWDSTVQQLQNTPEVFNIKEEIEDRSMEYPDYYMQEFHAYEEGNLNWLAAFEVESATYSMALRTFPDQVLTPEQAQAQLRGNIHAAIQDFSRQRGAREMHDALDLGCSAGLSTRALAEAFPSSQVTGLDLSPYFLAVAEYRERSSSRDTQHRRIRYVHANLEDTHLPAASFDLVTASFVIHELPPPAICALIAEARRLLRPGGVLLLADNNPRSKTIQNLPPALFTLMKSTEPFSDLYYAMDVEGAMRMAGFAHVETREADHRHRAILGLAPAS</sequence>
<feature type="signal peptide" evidence="1">
    <location>
        <begin position="1"/>
        <end position="19"/>
    </location>
</feature>
<dbReference type="PANTHER" id="PTHR42912:SF80">
    <property type="entry name" value="METHYLTRANSFERASE DOMAIN-CONTAINING PROTEIN"/>
    <property type="match status" value="1"/>
</dbReference>
<proteinExistence type="predicted"/>
<keyword evidence="1" id="KW-0732">Signal</keyword>
<dbReference type="CDD" id="cd02440">
    <property type="entry name" value="AdoMet_MTases"/>
    <property type="match status" value="1"/>
</dbReference>
<feature type="chain" id="PRO_5045870512" description="Methyltransferase domain-containing protein" evidence="1">
    <location>
        <begin position="20"/>
        <end position="363"/>
    </location>
</feature>
<gene>
    <name evidence="3" type="ORF">WJX75_006381</name>
</gene>
<reference evidence="3 4" key="1">
    <citation type="journal article" date="2024" name="Nat. Commun.">
        <title>Phylogenomics reveals the evolutionary origins of lichenization in chlorophyte algae.</title>
        <authorList>
            <person name="Puginier C."/>
            <person name="Libourel C."/>
            <person name="Otte J."/>
            <person name="Skaloud P."/>
            <person name="Haon M."/>
            <person name="Grisel S."/>
            <person name="Petersen M."/>
            <person name="Berrin J.G."/>
            <person name="Delaux P.M."/>
            <person name="Dal Grande F."/>
            <person name="Keller J."/>
        </authorList>
    </citation>
    <scope>NUCLEOTIDE SEQUENCE [LARGE SCALE GENOMIC DNA]</scope>
    <source>
        <strain evidence="3 4">SAG 216-7</strain>
    </source>
</reference>
<dbReference type="InterPro" id="IPR029063">
    <property type="entry name" value="SAM-dependent_MTases_sf"/>
</dbReference>
<feature type="domain" description="Methyltransferase" evidence="2">
    <location>
        <begin position="192"/>
        <end position="292"/>
    </location>
</feature>
<evidence type="ECO:0000313" key="3">
    <source>
        <dbReference type="EMBL" id="KAK9908345.1"/>
    </source>
</evidence>
<dbReference type="InterPro" id="IPR041698">
    <property type="entry name" value="Methyltransf_25"/>
</dbReference>
<dbReference type="PANTHER" id="PTHR42912">
    <property type="entry name" value="METHYLTRANSFERASE"/>
    <property type="match status" value="1"/>
</dbReference>
<dbReference type="SUPFAM" id="SSF53335">
    <property type="entry name" value="S-adenosyl-L-methionine-dependent methyltransferases"/>
    <property type="match status" value="1"/>
</dbReference>
<dbReference type="Gene3D" id="3.40.50.150">
    <property type="entry name" value="Vaccinia Virus protein VP39"/>
    <property type="match status" value="1"/>
</dbReference>
<dbReference type="Pfam" id="PF13649">
    <property type="entry name" value="Methyltransf_25"/>
    <property type="match status" value="1"/>
</dbReference>
<evidence type="ECO:0000259" key="2">
    <source>
        <dbReference type="Pfam" id="PF13649"/>
    </source>
</evidence>
<protein>
    <recommendedName>
        <fullName evidence="2">Methyltransferase domain-containing protein</fullName>
    </recommendedName>
</protein>
<dbReference type="InterPro" id="IPR050508">
    <property type="entry name" value="Methyltransf_Superfamily"/>
</dbReference>
<accession>A0ABR2YMT8</accession>
<organism evidence="3 4">
    <name type="scientific">Coccomyxa subellipsoidea</name>
    <dbReference type="NCBI Taxonomy" id="248742"/>
    <lineage>
        <taxon>Eukaryota</taxon>
        <taxon>Viridiplantae</taxon>
        <taxon>Chlorophyta</taxon>
        <taxon>core chlorophytes</taxon>
        <taxon>Trebouxiophyceae</taxon>
        <taxon>Trebouxiophyceae incertae sedis</taxon>
        <taxon>Coccomyxaceae</taxon>
        <taxon>Coccomyxa</taxon>
    </lineage>
</organism>
<dbReference type="Proteomes" id="UP001491310">
    <property type="component" value="Unassembled WGS sequence"/>
</dbReference>